<evidence type="ECO:0000313" key="1">
    <source>
        <dbReference type="EMBL" id="MFC0389853.1"/>
    </source>
</evidence>
<organism evidence="1 2">
    <name type="scientific">Paenibacillus mendelii</name>
    <dbReference type="NCBI Taxonomy" id="206163"/>
    <lineage>
        <taxon>Bacteria</taxon>
        <taxon>Bacillati</taxon>
        <taxon>Bacillota</taxon>
        <taxon>Bacilli</taxon>
        <taxon>Bacillales</taxon>
        <taxon>Paenibacillaceae</taxon>
        <taxon>Paenibacillus</taxon>
    </lineage>
</organism>
<reference evidence="1 2" key="1">
    <citation type="submission" date="2024-09" db="EMBL/GenBank/DDBJ databases">
        <authorList>
            <person name="Sun Q."/>
            <person name="Mori K."/>
        </authorList>
    </citation>
    <scope>NUCLEOTIDE SEQUENCE [LARGE SCALE GENOMIC DNA]</scope>
    <source>
        <strain evidence="1 2">CCM 4839</strain>
    </source>
</reference>
<dbReference type="Gene3D" id="3.20.20.140">
    <property type="entry name" value="Metal-dependent hydrolases"/>
    <property type="match status" value="1"/>
</dbReference>
<accession>A0ABV6J1V5</accession>
<protein>
    <recommendedName>
        <fullName evidence="3">Amidohydrolase-related domain-containing protein</fullName>
    </recommendedName>
</protein>
<dbReference type="SUPFAM" id="SSF51556">
    <property type="entry name" value="Metallo-dependent hydrolases"/>
    <property type="match status" value="1"/>
</dbReference>
<comment type="caution">
    <text evidence="1">The sequence shown here is derived from an EMBL/GenBank/DDBJ whole genome shotgun (WGS) entry which is preliminary data.</text>
</comment>
<name>A0ABV6J1V5_9BACL</name>
<dbReference type="InterPro" id="IPR032466">
    <property type="entry name" value="Metal_Hydrolase"/>
</dbReference>
<proteinExistence type="predicted"/>
<dbReference type="EMBL" id="JBHLVF010000003">
    <property type="protein sequence ID" value="MFC0389853.1"/>
    <property type="molecule type" value="Genomic_DNA"/>
</dbReference>
<keyword evidence="2" id="KW-1185">Reference proteome</keyword>
<dbReference type="Proteomes" id="UP001589818">
    <property type="component" value="Unassembled WGS sequence"/>
</dbReference>
<evidence type="ECO:0008006" key="3">
    <source>
        <dbReference type="Google" id="ProtNLM"/>
    </source>
</evidence>
<evidence type="ECO:0000313" key="2">
    <source>
        <dbReference type="Proteomes" id="UP001589818"/>
    </source>
</evidence>
<gene>
    <name evidence="1" type="ORF">ACFFJ8_00540</name>
</gene>
<sequence>MRICVREKVKQARNAEELLAELDFCGIDSAVVSHQTMADVDPDYGNRAVLAETAKAPDRLLPTWTILPPVTEGHYAPEHLFPAMKASGVQILRAYPERNRYMLTKVAMGELIGEVAAAGIPLYLSPSEGWQGIYSILQEYPNLTVVLYNYGLWSHSRLTFPLFQAYRNFYIETGDM</sequence>